<keyword evidence="7" id="KW-1185">Reference proteome</keyword>
<dbReference type="GO" id="GO:0003755">
    <property type="term" value="F:peptidyl-prolyl cis-trans isomerase activity"/>
    <property type="evidence" value="ECO:0007669"/>
    <property type="project" value="UniProtKB-KW"/>
</dbReference>
<dbReference type="InterPro" id="IPR044665">
    <property type="entry name" value="E_coli_cyclophilin_A-like"/>
</dbReference>
<evidence type="ECO:0000256" key="2">
    <source>
        <dbReference type="ARBA" id="ARBA00023110"/>
    </source>
</evidence>
<sequence length="207" mass="22029">MYKALLLAVICLWPFSSQAQTHDSAVPAAVTAPALVHVSIETTAGPIVLALEAERAPLTTANFLAYVDQHKLDGTVFYRAMTRGTESGLIQGGVGSDPDRVLPPVKHEPTTQTGLSHTDGVISLARFAPGTATANFFIIIGDMRFLDAGRATSGDTEGFAAFGHVVEGMDIVRSILHMPVSPTEGIGVMKGQMLDPQVRILKVHRID</sequence>
<proteinExistence type="predicted"/>
<reference evidence="6 7" key="1">
    <citation type="journal article" date="2014" name="Nature">
        <title>Sequential evolution of bacterial morphology by co-option of a developmental regulator.</title>
        <authorList>
            <person name="Jiang C."/>
            <person name="Brown P.J."/>
            <person name="Ducret A."/>
            <person name="Brun Y.V."/>
        </authorList>
    </citation>
    <scope>NUCLEOTIDE SEQUENCE [LARGE SCALE GENOMIC DNA]</scope>
    <source>
        <strain evidence="6 7">DSM 16100</strain>
    </source>
</reference>
<feature type="domain" description="PPIase cyclophilin-type" evidence="5">
    <location>
        <begin position="41"/>
        <end position="205"/>
    </location>
</feature>
<dbReference type="InterPro" id="IPR002130">
    <property type="entry name" value="Cyclophilin-type_PPIase_dom"/>
</dbReference>
<dbReference type="eggNOG" id="COG0652">
    <property type="taxonomic scope" value="Bacteria"/>
</dbReference>
<dbReference type="Gene3D" id="2.40.100.10">
    <property type="entry name" value="Cyclophilin-like"/>
    <property type="match status" value="1"/>
</dbReference>
<dbReference type="Proteomes" id="UP000017837">
    <property type="component" value="Unassembled WGS sequence"/>
</dbReference>
<dbReference type="OrthoDB" id="9807797at2"/>
<dbReference type="RefSeq" id="WP_018083219.1">
    <property type="nucleotide sequence ID" value="NZ_AQWM01000026.1"/>
</dbReference>
<evidence type="ECO:0000256" key="3">
    <source>
        <dbReference type="ARBA" id="ARBA00023235"/>
    </source>
</evidence>
<feature type="signal peptide" evidence="4">
    <location>
        <begin position="1"/>
        <end position="19"/>
    </location>
</feature>
<dbReference type="PANTHER" id="PTHR43246">
    <property type="entry name" value="PEPTIDYL-PROLYL CIS-TRANS ISOMERASE CYP38, CHLOROPLASTIC"/>
    <property type="match status" value="1"/>
</dbReference>
<accession>V4P101</accession>
<evidence type="ECO:0000313" key="6">
    <source>
        <dbReference type="EMBL" id="ESQ81806.1"/>
    </source>
</evidence>
<dbReference type="STRING" id="1121022.GCA_000376105_03543"/>
<dbReference type="SUPFAM" id="SSF50891">
    <property type="entry name" value="Cyclophilin-like"/>
    <property type="match status" value="1"/>
</dbReference>
<dbReference type="PATRIC" id="fig|1121022.4.peg.4408"/>
<keyword evidence="3" id="KW-0413">Isomerase</keyword>
<evidence type="ECO:0000313" key="7">
    <source>
        <dbReference type="Proteomes" id="UP000017837"/>
    </source>
</evidence>
<organism evidence="6 7">
    <name type="scientific">Asticcacaulis benevestitus DSM 16100 = ATCC BAA-896</name>
    <dbReference type="NCBI Taxonomy" id="1121022"/>
    <lineage>
        <taxon>Bacteria</taxon>
        <taxon>Pseudomonadati</taxon>
        <taxon>Pseudomonadota</taxon>
        <taxon>Alphaproteobacteria</taxon>
        <taxon>Caulobacterales</taxon>
        <taxon>Caulobacteraceae</taxon>
        <taxon>Asticcacaulis</taxon>
    </lineage>
</organism>
<gene>
    <name evidence="6" type="ORF">ABENE_21520</name>
</gene>
<dbReference type="EMBL" id="AWGB01000083">
    <property type="protein sequence ID" value="ESQ81806.1"/>
    <property type="molecule type" value="Genomic_DNA"/>
</dbReference>
<keyword evidence="4" id="KW-0732">Signal</keyword>
<evidence type="ECO:0000256" key="4">
    <source>
        <dbReference type="SAM" id="SignalP"/>
    </source>
</evidence>
<dbReference type="PROSITE" id="PS50072">
    <property type="entry name" value="CSA_PPIASE_2"/>
    <property type="match status" value="1"/>
</dbReference>
<keyword evidence="2" id="KW-0697">Rotamase</keyword>
<protein>
    <recommendedName>
        <fullName evidence="1">peptidylprolyl isomerase</fullName>
        <ecNumber evidence="1">5.2.1.8</ecNumber>
    </recommendedName>
</protein>
<dbReference type="Pfam" id="PF00160">
    <property type="entry name" value="Pro_isomerase"/>
    <property type="match status" value="1"/>
</dbReference>
<dbReference type="EC" id="5.2.1.8" evidence="1"/>
<evidence type="ECO:0000259" key="5">
    <source>
        <dbReference type="PROSITE" id="PS50072"/>
    </source>
</evidence>
<comment type="caution">
    <text evidence="6">The sequence shown here is derived from an EMBL/GenBank/DDBJ whole genome shotgun (WGS) entry which is preliminary data.</text>
</comment>
<name>V4P101_9CAUL</name>
<feature type="chain" id="PRO_5004724298" description="peptidylprolyl isomerase" evidence="4">
    <location>
        <begin position="20"/>
        <end position="207"/>
    </location>
</feature>
<dbReference type="AlphaFoldDB" id="V4P101"/>
<evidence type="ECO:0000256" key="1">
    <source>
        <dbReference type="ARBA" id="ARBA00013194"/>
    </source>
</evidence>
<dbReference type="InterPro" id="IPR029000">
    <property type="entry name" value="Cyclophilin-like_dom_sf"/>
</dbReference>